<dbReference type="SUPFAM" id="SSF52540">
    <property type="entry name" value="P-loop containing nucleoside triphosphate hydrolases"/>
    <property type="match status" value="1"/>
</dbReference>
<feature type="domain" description="RecA-like N-terminal" evidence="1">
    <location>
        <begin position="3"/>
        <end position="64"/>
    </location>
</feature>
<protein>
    <recommendedName>
        <fullName evidence="1">RecA-like N-terminal domain-containing protein</fullName>
    </recommendedName>
</protein>
<keyword evidence="3" id="KW-1185">Reference proteome</keyword>
<evidence type="ECO:0000313" key="3">
    <source>
        <dbReference type="Proteomes" id="UP000567293"/>
    </source>
</evidence>
<dbReference type="Gene3D" id="3.40.50.300">
    <property type="entry name" value="P-loop containing nucleotide triphosphate hydrolases"/>
    <property type="match status" value="1"/>
</dbReference>
<organism evidence="2 3">
    <name type="scientific">Candidatus Acidiferrum panamense</name>
    <dbReference type="NCBI Taxonomy" id="2741543"/>
    <lineage>
        <taxon>Bacteria</taxon>
        <taxon>Pseudomonadati</taxon>
        <taxon>Acidobacteriota</taxon>
        <taxon>Terriglobia</taxon>
        <taxon>Candidatus Acidiferrales</taxon>
        <taxon>Candidatus Acidiferrum</taxon>
    </lineage>
</organism>
<proteinExistence type="predicted"/>
<gene>
    <name evidence="2" type="ORF">HRJ53_14405</name>
</gene>
<name>A0A7V8SXC9_9BACT</name>
<dbReference type="InterPro" id="IPR027417">
    <property type="entry name" value="P-loop_NTPase"/>
</dbReference>
<dbReference type="InterPro" id="IPR049428">
    <property type="entry name" value="RecA-like_N"/>
</dbReference>
<reference evidence="2" key="1">
    <citation type="submission" date="2020-06" db="EMBL/GenBank/DDBJ databases">
        <title>Legume-microbial interactions unlock mineral nutrients during tropical forest succession.</title>
        <authorList>
            <person name="Epihov D.Z."/>
        </authorList>
    </citation>
    <scope>NUCLEOTIDE SEQUENCE [LARGE SCALE GENOMIC DNA]</scope>
    <source>
        <strain evidence="2">Pan2503</strain>
    </source>
</reference>
<dbReference type="Pfam" id="PF00154">
    <property type="entry name" value="RecA_N"/>
    <property type="match status" value="1"/>
</dbReference>
<dbReference type="Proteomes" id="UP000567293">
    <property type="component" value="Unassembled WGS sequence"/>
</dbReference>
<dbReference type="AlphaFoldDB" id="A0A7V8SXC9"/>
<sequence length="342" mass="37867">MGGGFPRGSLVELCGRGSSGRTSLYLALLAQATVQQQACALVDVSDSLDPISLAAAGVDLARLLWVRCGSDKPKVCDPVEQPSVTPPSQRVGRTARRDEMLHPRQAQKAQGAGFAWQHPRYQMRGVENSIPSLISDRKPRIDDIQEVQTKVPPLAGTMPFGLVAGWAEEQVEPDRQFPRRGDNVRCRHFPRRQLQNTAPAKAGIAPWPFTKPWKRLEQALKTTDLLLHSGGWGVVVLDLGNISWVDARRIPMSTWFRFQRIVENTPTILLLLGEEPCAKSCASLALRCCRKREKWGFAASSKVTHASTFQGFEIEGELVRSRTREPAGSARWETHSLWSGSS</sequence>
<dbReference type="EMBL" id="JACDQQ010001386">
    <property type="protein sequence ID" value="MBA0086175.1"/>
    <property type="molecule type" value="Genomic_DNA"/>
</dbReference>
<evidence type="ECO:0000313" key="2">
    <source>
        <dbReference type="EMBL" id="MBA0086175.1"/>
    </source>
</evidence>
<evidence type="ECO:0000259" key="1">
    <source>
        <dbReference type="Pfam" id="PF00154"/>
    </source>
</evidence>
<comment type="caution">
    <text evidence="2">The sequence shown here is derived from an EMBL/GenBank/DDBJ whole genome shotgun (WGS) entry which is preliminary data.</text>
</comment>
<accession>A0A7V8SXC9</accession>